<dbReference type="Pfam" id="PF19462">
    <property type="entry name" value="DUF5999"/>
    <property type="match status" value="1"/>
</dbReference>
<dbReference type="InterPro" id="IPR046041">
    <property type="entry name" value="DUF5999"/>
</dbReference>
<sequence>MAHHPEQGWSLLCNGVLLFEDTGELLPDGQVIAPHRPLGTARVTAAA</sequence>
<reference evidence="2" key="1">
    <citation type="journal article" date="2019" name="Int. J. Syst. Evol. Microbiol.">
        <title>The Global Catalogue of Microorganisms (GCM) 10K type strain sequencing project: providing services to taxonomists for standard genome sequencing and annotation.</title>
        <authorList>
            <consortium name="The Broad Institute Genomics Platform"/>
            <consortium name="The Broad Institute Genome Sequencing Center for Infectious Disease"/>
            <person name="Wu L."/>
            <person name="Ma J."/>
        </authorList>
    </citation>
    <scope>NUCLEOTIDE SEQUENCE [LARGE SCALE GENOMIC DNA]</scope>
    <source>
        <strain evidence="2">JCM 3399</strain>
    </source>
</reference>
<keyword evidence="2" id="KW-1185">Reference proteome</keyword>
<organism evidence="1 2">
    <name type="scientific">Streptomyces albospinus</name>
    <dbReference type="NCBI Taxonomy" id="285515"/>
    <lineage>
        <taxon>Bacteria</taxon>
        <taxon>Bacillati</taxon>
        <taxon>Actinomycetota</taxon>
        <taxon>Actinomycetes</taxon>
        <taxon>Kitasatosporales</taxon>
        <taxon>Streptomycetaceae</taxon>
        <taxon>Streptomyces</taxon>
    </lineage>
</organism>
<accession>A0ABQ2V0X4</accession>
<proteinExistence type="predicted"/>
<evidence type="ECO:0000313" key="2">
    <source>
        <dbReference type="Proteomes" id="UP000654471"/>
    </source>
</evidence>
<gene>
    <name evidence="1" type="ORF">GCM10010211_29430</name>
</gene>
<name>A0ABQ2V0X4_9ACTN</name>
<protein>
    <submittedName>
        <fullName evidence="1">Uncharacterized protein</fullName>
    </submittedName>
</protein>
<evidence type="ECO:0000313" key="1">
    <source>
        <dbReference type="EMBL" id="GGU62489.1"/>
    </source>
</evidence>
<comment type="caution">
    <text evidence="1">The sequence shown here is derived from an EMBL/GenBank/DDBJ whole genome shotgun (WGS) entry which is preliminary data.</text>
</comment>
<dbReference type="EMBL" id="BMRP01000008">
    <property type="protein sequence ID" value="GGU62489.1"/>
    <property type="molecule type" value="Genomic_DNA"/>
</dbReference>
<dbReference type="Proteomes" id="UP000654471">
    <property type="component" value="Unassembled WGS sequence"/>
</dbReference>